<evidence type="ECO:0000313" key="1">
    <source>
        <dbReference type="EMBL" id="KAH3829949.1"/>
    </source>
</evidence>
<reference evidence="1" key="2">
    <citation type="submission" date="2020-11" db="EMBL/GenBank/DDBJ databases">
        <authorList>
            <person name="McCartney M.A."/>
            <person name="Auch B."/>
            <person name="Kono T."/>
            <person name="Mallez S."/>
            <person name="Becker A."/>
            <person name="Gohl D.M."/>
            <person name="Silverstein K.A.T."/>
            <person name="Koren S."/>
            <person name="Bechman K.B."/>
            <person name="Herman A."/>
            <person name="Abrahante J.E."/>
            <person name="Garbe J."/>
        </authorList>
    </citation>
    <scope>NUCLEOTIDE SEQUENCE</scope>
    <source>
        <strain evidence="1">Duluth1</strain>
        <tissue evidence="1">Whole animal</tissue>
    </source>
</reference>
<dbReference type="AlphaFoldDB" id="A0A9D4HAN2"/>
<dbReference type="EMBL" id="JAIWYP010000004">
    <property type="protein sequence ID" value="KAH3829949.1"/>
    <property type="molecule type" value="Genomic_DNA"/>
</dbReference>
<dbReference type="Proteomes" id="UP000828390">
    <property type="component" value="Unassembled WGS sequence"/>
</dbReference>
<reference evidence="1" key="1">
    <citation type="journal article" date="2019" name="bioRxiv">
        <title>The Genome of the Zebra Mussel, Dreissena polymorpha: A Resource for Invasive Species Research.</title>
        <authorList>
            <person name="McCartney M.A."/>
            <person name="Auch B."/>
            <person name="Kono T."/>
            <person name="Mallez S."/>
            <person name="Zhang Y."/>
            <person name="Obille A."/>
            <person name="Becker A."/>
            <person name="Abrahante J.E."/>
            <person name="Garbe J."/>
            <person name="Badalamenti J.P."/>
            <person name="Herman A."/>
            <person name="Mangelson H."/>
            <person name="Liachko I."/>
            <person name="Sullivan S."/>
            <person name="Sone E.D."/>
            <person name="Koren S."/>
            <person name="Silverstein K.A.T."/>
            <person name="Beckman K.B."/>
            <person name="Gohl D.M."/>
        </authorList>
    </citation>
    <scope>NUCLEOTIDE SEQUENCE</scope>
    <source>
        <strain evidence="1">Duluth1</strain>
        <tissue evidence="1">Whole animal</tissue>
    </source>
</reference>
<comment type="caution">
    <text evidence="1">The sequence shown here is derived from an EMBL/GenBank/DDBJ whole genome shotgun (WGS) entry which is preliminary data.</text>
</comment>
<organism evidence="1 2">
    <name type="scientific">Dreissena polymorpha</name>
    <name type="common">Zebra mussel</name>
    <name type="synonym">Mytilus polymorpha</name>
    <dbReference type="NCBI Taxonomy" id="45954"/>
    <lineage>
        <taxon>Eukaryota</taxon>
        <taxon>Metazoa</taxon>
        <taxon>Spiralia</taxon>
        <taxon>Lophotrochozoa</taxon>
        <taxon>Mollusca</taxon>
        <taxon>Bivalvia</taxon>
        <taxon>Autobranchia</taxon>
        <taxon>Heteroconchia</taxon>
        <taxon>Euheterodonta</taxon>
        <taxon>Imparidentia</taxon>
        <taxon>Neoheterodontei</taxon>
        <taxon>Myida</taxon>
        <taxon>Dreissenoidea</taxon>
        <taxon>Dreissenidae</taxon>
        <taxon>Dreissena</taxon>
    </lineage>
</organism>
<protein>
    <submittedName>
        <fullName evidence="1">Uncharacterized protein</fullName>
    </submittedName>
</protein>
<keyword evidence="2" id="KW-1185">Reference proteome</keyword>
<dbReference type="SUPFAM" id="SSF57610">
    <property type="entry name" value="Thyroglobulin type-1 domain"/>
    <property type="match status" value="1"/>
</dbReference>
<sequence length="54" mass="5862">MPYFNTFILPGSCSAKLADVEAKYAAANGMLRGLERPLCEANGDFKGMQYQGSQ</sequence>
<name>A0A9D4HAN2_DREPO</name>
<dbReference type="InterPro" id="IPR036857">
    <property type="entry name" value="Thyroglobulin_1_sf"/>
</dbReference>
<gene>
    <name evidence="1" type="ORF">DPMN_103181</name>
</gene>
<accession>A0A9D4HAN2</accession>
<proteinExistence type="predicted"/>
<evidence type="ECO:0000313" key="2">
    <source>
        <dbReference type="Proteomes" id="UP000828390"/>
    </source>
</evidence>